<feature type="region of interest" description="Disordered" evidence="1">
    <location>
        <begin position="434"/>
        <end position="469"/>
    </location>
</feature>
<gene>
    <name evidence="2" type="ORF">PF011_g27634</name>
</gene>
<organism evidence="2 3">
    <name type="scientific">Phytophthora fragariae</name>
    <dbReference type="NCBI Taxonomy" id="53985"/>
    <lineage>
        <taxon>Eukaryota</taxon>
        <taxon>Sar</taxon>
        <taxon>Stramenopiles</taxon>
        <taxon>Oomycota</taxon>
        <taxon>Peronosporomycetes</taxon>
        <taxon>Peronosporales</taxon>
        <taxon>Peronosporaceae</taxon>
        <taxon>Phytophthora</taxon>
    </lineage>
</organism>
<sequence length="1218" mass="138298">MFNPALFSKEDIATLSAICTQPLDDRQGRRLREGTKDEWRVISGIAEGSIVCRRMPDFLRSVLDAKERLRLYTTIQKQVEGELVIQLRSWAEIKENRQQTRTIKDDILLAATAVGARVNLADLQLMLNLAKTISYDYVRRRIHIFFFDRATAKKFQDTLVAFKGVVYKPVNMHRQDTGSVWERQLGRDGVRLAAQREYEITIYNVTRFTDIGRLSAYLQIHLAGDFELEDMDDCTPNSLTSTVWKLKIKSAECPEYLRGIVRIVWFGRTLVLKHPYAKQRLQCLKCGNLGHTMARCRYTDELLRGAGSRVAEDQEIVGLEDLAQPFSSLAEVKLSAAKRLQLQAEAESRAHEAVLPAESGHQRAQEVRTPAQGMTTAEGHEPRTVKSDHHEVAPEPKQKWIAMPLPRGRTLYAHPATLKQNGIRISSRYAELVEEDEEDNAGESKLEEKQPAQPVIDVSSGDEQPEVPGPKISAAAKAKLHLVRAKPPKLQETPQLVALKQRERNSIAETVASLSSQKGKMLTVQTTPAQDLITFPDIEQALGLRQVATPSTGNCMAMALAQATADHNLAAFDENLEKITAAIKRGIHWTGQLNYSEQFDHFTRTTTLVNVNRGWEGMTPQESNKQFKWYLAEYASTPSSRKETVERHNWGCSELMSIAANFLQTKIFVLAYNTDAKHQWYCSVYRPSTVTRGRKVYETGQQVPLQLHRCVTEIRKEKQSGRKLPLVLRFWGEHYSAYVHTGPPDEKPAQPDLQEKKRAVPSADRGTETQTDEAQSLSQSQQGASQDPWNPVQWDGNIEELRGRLTGMSIPHDLQCEIHLILERADPARYAELLAFLVNTVTQLSLDERKQILRMNAEDENAQDVRRMMQRYQIPIGVIQQWKQYVAADSEVNEEKSSSLKDIHPADSDSSYYPSSVSSPASSQAIEVQRGWTCRSQSTQQKRQHTITPMEGEAIRQHMRAKLEQGVTVDGAEPMQDAWQPEYQKEVKMTRDEWQNLWSSQSSLWPESAKAAFPLAGSSEENWAKAASMEPVQLIKAVKRFPFPEEVLAMLSGKIMEKWTAAWRRDCLHGSLLALRSRMEDKRICRWLDDWNEKFGRRPPDNLPPLVDSREDWNTLRSLEYGGDETLRLCEVENKRSLAGHIICALVYGKEISVITGQEQSQETGVLSRLARHLNALRSNENYQSAFENDSNSAEWMAIARFFSSAFQLGPIERDDHY</sequence>
<reference evidence="2 3" key="1">
    <citation type="submission" date="2018-09" db="EMBL/GenBank/DDBJ databases">
        <title>Genomic investigation of the strawberry pathogen Phytophthora fragariae indicates pathogenicity is determined by transcriptional variation in three key races.</title>
        <authorList>
            <person name="Adams T.M."/>
            <person name="Armitage A.D."/>
            <person name="Sobczyk M.K."/>
            <person name="Bates H.J."/>
            <person name="Dunwell J.M."/>
            <person name="Nellist C.F."/>
            <person name="Harrison R.J."/>
        </authorList>
    </citation>
    <scope>NUCLEOTIDE SEQUENCE [LARGE SCALE GENOMIC DNA]</scope>
    <source>
        <strain evidence="2 3">SCRP245</strain>
    </source>
</reference>
<feature type="compositionally biased region" description="Basic and acidic residues" evidence="1">
    <location>
        <begin position="378"/>
        <end position="394"/>
    </location>
</feature>
<feature type="region of interest" description="Disordered" evidence="1">
    <location>
        <begin position="353"/>
        <end position="394"/>
    </location>
</feature>
<dbReference type="EMBL" id="QXFW01004104">
    <property type="protein sequence ID" value="KAE8967215.1"/>
    <property type="molecule type" value="Genomic_DNA"/>
</dbReference>
<feature type="compositionally biased region" description="Low complexity" evidence="1">
    <location>
        <begin position="774"/>
        <end position="786"/>
    </location>
</feature>
<dbReference type="AlphaFoldDB" id="A0A6A3HE61"/>
<evidence type="ECO:0000313" key="2">
    <source>
        <dbReference type="EMBL" id="KAE8967215.1"/>
    </source>
</evidence>
<feature type="compositionally biased region" description="Basic and acidic residues" evidence="1">
    <location>
        <begin position="743"/>
        <end position="758"/>
    </location>
</feature>
<feature type="compositionally biased region" description="Basic and acidic residues" evidence="1">
    <location>
        <begin position="895"/>
        <end position="907"/>
    </location>
</feature>
<feature type="region of interest" description="Disordered" evidence="1">
    <location>
        <begin position="741"/>
        <end position="793"/>
    </location>
</feature>
<accession>A0A6A3HE61</accession>
<evidence type="ECO:0000256" key="1">
    <source>
        <dbReference type="SAM" id="MobiDB-lite"/>
    </source>
</evidence>
<protein>
    <submittedName>
        <fullName evidence="2">Uncharacterized protein</fullName>
    </submittedName>
</protein>
<dbReference type="Proteomes" id="UP000460718">
    <property type="component" value="Unassembled WGS sequence"/>
</dbReference>
<feature type="compositionally biased region" description="Low complexity" evidence="1">
    <location>
        <begin position="908"/>
        <end position="920"/>
    </location>
</feature>
<evidence type="ECO:0000313" key="3">
    <source>
        <dbReference type="Proteomes" id="UP000460718"/>
    </source>
</evidence>
<feature type="region of interest" description="Disordered" evidence="1">
    <location>
        <begin position="895"/>
        <end position="920"/>
    </location>
</feature>
<name>A0A6A3HE61_9STRA</name>
<comment type="caution">
    <text evidence="2">The sequence shown here is derived from an EMBL/GenBank/DDBJ whole genome shotgun (WGS) entry which is preliminary data.</text>
</comment>
<proteinExistence type="predicted"/>